<dbReference type="OrthoDB" id="10249311at2759"/>
<dbReference type="RefSeq" id="XP_004259362.1">
    <property type="nucleotide sequence ID" value="XM_004259314.1"/>
</dbReference>
<organism evidence="4 5">
    <name type="scientific">Entamoeba invadens IP1</name>
    <dbReference type="NCBI Taxonomy" id="370355"/>
    <lineage>
        <taxon>Eukaryota</taxon>
        <taxon>Amoebozoa</taxon>
        <taxon>Evosea</taxon>
        <taxon>Archamoebae</taxon>
        <taxon>Mastigamoebida</taxon>
        <taxon>Entamoebidae</taxon>
        <taxon>Entamoeba</taxon>
    </lineage>
</organism>
<feature type="domain" description="Ribosomal protein eL8/eL30/eS12/Gadd45" evidence="3">
    <location>
        <begin position="28"/>
        <end position="121"/>
    </location>
</feature>
<evidence type="ECO:0000313" key="5">
    <source>
        <dbReference type="Proteomes" id="UP000014680"/>
    </source>
</evidence>
<evidence type="ECO:0000256" key="1">
    <source>
        <dbReference type="ARBA" id="ARBA00022980"/>
    </source>
</evidence>
<dbReference type="InterPro" id="IPR029064">
    <property type="entry name" value="Ribosomal_eL30-like_sf"/>
</dbReference>
<dbReference type="VEuPathDB" id="AmoebaDB:EIN_074340"/>
<dbReference type="GO" id="GO:1990904">
    <property type="term" value="C:ribonucleoprotein complex"/>
    <property type="evidence" value="ECO:0007669"/>
    <property type="project" value="UniProtKB-KW"/>
</dbReference>
<dbReference type="PANTHER" id="PTHR11843">
    <property type="entry name" value="40S RIBOSOMAL PROTEIN S12"/>
    <property type="match status" value="1"/>
</dbReference>
<proteinExistence type="predicted"/>
<dbReference type="GO" id="GO:0005840">
    <property type="term" value="C:ribosome"/>
    <property type="evidence" value="ECO:0007669"/>
    <property type="project" value="UniProtKB-KW"/>
</dbReference>
<dbReference type="Pfam" id="PF01248">
    <property type="entry name" value="Ribosomal_L7Ae"/>
    <property type="match status" value="1"/>
</dbReference>
<name>A0A0A1UGE1_ENTIV</name>
<dbReference type="GeneID" id="14891575"/>
<gene>
    <name evidence="4" type="ORF">EIN_074340</name>
</gene>
<evidence type="ECO:0000259" key="3">
    <source>
        <dbReference type="Pfam" id="PF01248"/>
    </source>
</evidence>
<keyword evidence="5" id="KW-1185">Reference proteome</keyword>
<accession>A0A0A1UGE1</accession>
<dbReference type="AlphaFoldDB" id="A0A0A1UGE1"/>
<dbReference type="InterPro" id="IPR004038">
    <property type="entry name" value="Ribosomal_eL8/eL30/eS12/Gad45"/>
</dbReference>
<keyword evidence="2" id="KW-0687">Ribonucleoprotein</keyword>
<reference evidence="4 5" key="1">
    <citation type="submission" date="2012-10" db="EMBL/GenBank/DDBJ databases">
        <authorList>
            <person name="Zafar N."/>
            <person name="Inman J."/>
            <person name="Hall N."/>
            <person name="Lorenzi H."/>
            <person name="Caler E."/>
        </authorList>
    </citation>
    <scope>NUCLEOTIDE SEQUENCE [LARGE SCALE GENOMIC DNA]</scope>
    <source>
        <strain evidence="4 5">IP1</strain>
    </source>
</reference>
<evidence type="ECO:0000256" key="2">
    <source>
        <dbReference type="ARBA" id="ARBA00023274"/>
    </source>
</evidence>
<dbReference type="OMA" id="CESCTEA"/>
<dbReference type="Gene3D" id="3.30.1330.30">
    <property type="match status" value="1"/>
</dbReference>
<dbReference type="SUPFAM" id="SSF55315">
    <property type="entry name" value="L30e-like"/>
    <property type="match status" value="1"/>
</dbReference>
<sequence length="141" mass="16046">MAEEHVEAQDQAQEQVEVVEELPQELKDIKAVLSQAHTQCCLFKGIRQCLKQLENDHILYLFLADDCDEEDYKKLLTALCKEKNVKIVKVPEKAKLAEWSFQAKVNAEGKIVKSTKCSCAVVGKRIRMSDDLKRLQAKLDA</sequence>
<dbReference type="KEGG" id="eiv:EIN_074340"/>
<dbReference type="EMBL" id="KB206336">
    <property type="protein sequence ID" value="ELP92591.1"/>
    <property type="molecule type" value="Genomic_DNA"/>
</dbReference>
<protein>
    <submittedName>
        <fullName evidence="4">40S ribosomal protein S12, putative</fullName>
    </submittedName>
</protein>
<evidence type="ECO:0000313" key="4">
    <source>
        <dbReference type="EMBL" id="ELP92591.1"/>
    </source>
</evidence>
<keyword evidence="1 4" id="KW-0689">Ribosomal protein</keyword>
<dbReference type="Proteomes" id="UP000014680">
    <property type="component" value="Unassembled WGS sequence"/>
</dbReference>